<dbReference type="Gene3D" id="1.20.120.1600">
    <property type="match status" value="1"/>
</dbReference>
<dbReference type="SFLD" id="SFLDG01129">
    <property type="entry name" value="C1.5:_HAD__Beta-PGM__Phosphata"/>
    <property type="match status" value="1"/>
</dbReference>
<evidence type="ECO:0000256" key="1">
    <source>
        <dbReference type="ARBA" id="ARBA00022801"/>
    </source>
</evidence>
<dbReference type="NCBIfam" id="TIGR01509">
    <property type="entry name" value="HAD-SF-IA-v3"/>
    <property type="match status" value="1"/>
</dbReference>
<protein>
    <submittedName>
        <fullName evidence="2">HAD-IA family hydrolase</fullName>
    </submittedName>
</protein>
<dbReference type="PRINTS" id="PR00413">
    <property type="entry name" value="HADHALOGNASE"/>
</dbReference>
<dbReference type="Proteomes" id="UP000765845">
    <property type="component" value="Unassembled WGS sequence"/>
</dbReference>
<dbReference type="InterPro" id="IPR023214">
    <property type="entry name" value="HAD_sf"/>
</dbReference>
<name>A0ABX1GME9_9GAMM</name>
<dbReference type="SFLD" id="SFLDS00003">
    <property type="entry name" value="Haloacid_Dehalogenase"/>
    <property type="match status" value="1"/>
</dbReference>
<dbReference type="PANTHER" id="PTHR43316">
    <property type="entry name" value="HYDROLASE, HALOACID DELAHOGENASE-RELATED"/>
    <property type="match status" value="1"/>
</dbReference>
<dbReference type="EMBL" id="JAAWWK010000009">
    <property type="protein sequence ID" value="NKI19582.1"/>
    <property type="molecule type" value="Genomic_DNA"/>
</dbReference>
<dbReference type="InterPro" id="IPR036412">
    <property type="entry name" value="HAD-like_sf"/>
</dbReference>
<dbReference type="InterPro" id="IPR006439">
    <property type="entry name" value="HAD-SF_hydro_IA"/>
</dbReference>
<organism evidence="2 3">
    <name type="scientific">Spongiibacter thalassae</name>
    <dbReference type="NCBI Taxonomy" id="2721624"/>
    <lineage>
        <taxon>Bacteria</taxon>
        <taxon>Pseudomonadati</taxon>
        <taxon>Pseudomonadota</taxon>
        <taxon>Gammaproteobacteria</taxon>
        <taxon>Cellvibrionales</taxon>
        <taxon>Spongiibacteraceae</taxon>
        <taxon>Spongiibacter</taxon>
    </lineage>
</organism>
<accession>A0ABX1GME9</accession>
<keyword evidence="3" id="KW-1185">Reference proteome</keyword>
<dbReference type="Pfam" id="PF00702">
    <property type="entry name" value="Hydrolase"/>
    <property type="match status" value="1"/>
</dbReference>
<dbReference type="SUPFAM" id="SSF56784">
    <property type="entry name" value="HAD-like"/>
    <property type="match status" value="1"/>
</dbReference>
<sequence>MTMLRALSFDLDDTLWASLPVLQRAEQCFYDALCERVPEFVARVSKQELRDHRLGLLRAEPRLRHHISEWRRRSLTEMLRAHGYGARSEQISDEAFAMFIQARQQVELFAHVDTVLAQLSQRYTLVSLTNGNADFHQQDCSRYFHACLKAEDIGVSKPEPAAFAAALAAAGCAPEEMLHIGDHPRDDIEGAKAAGIRCLQACIVKGPETATPLADGVFSDWRQLPDLIEKLAGGR</sequence>
<comment type="caution">
    <text evidence="2">The sequence shown here is derived from an EMBL/GenBank/DDBJ whole genome shotgun (WGS) entry which is preliminary data.</text>
</comment>
<evidence type="ECO:0000313" key="2">
    <source>
        <dbReference type="EMBL" id="NKI19582.1"/>
    </source>
</evidence>
<evidence type="ECO:0000313" key="3">
    <source>
        <dbReference type="Proteomes" id="UP000765845"/>
    </source>
</evidence>
<reference evidence="2 3" key="1">
    <citation type="submission" date="2020-04" db="EMBL/GenBank/DDBJ databases">
        <authorList>
            <person name="Yoon J."/>
        </authorList>
    </citation>
    <scope>NUCLEOTIDE SEQUENCE [LARGE SCALE GENOMIC DNA]</scope>
    <source>
        <strain evidence="2 3">KMU-166</strain>
    </source>
</reference>
<dbReference type="Gene3D" id="3.40.50.1000">
    <property type="entry name" value="HAD superfamily/HAD-like"/>
    <property type="match status" value="1"/>
</dbReference>
<proteinExistence type="predicted"/>
<keyword evidence="1 2" id="KW-0378">Hydrolase</keyword>
<dbReference type="GO" id="GO:0016787">
    <property type="term" value="F:hydrolase activity"/>
    <property type="evidence" value="ECO:0007669"/>
    <property type="project" value="UniProtKB-KW"/>
</dbReference>
<dbReference type="InterPro" id="IPR051540">
    <property type="entry name" value="S-2-haloacid_dehalogenase"/>
</dbReference>
<dbReference type="PANTHER" id="PTHR43316:SF8">
    <property type="entry name" value="HAD FAMILY HYDROLASE"/>
    <property type="match status" value="1"/>
</dbReference>
<gene>
    <name evidence="2" type="ORF">HCU74_19415</name>
</gene>
<dbReference type="NCBIfam" id="TIGR01549">
    <property type="entry name" value="HAD-SF-IA-v1"/>
    <property type="match status" value="1"/>
</dbReference>
<dbReference type="RefSeq" id="WP_168452104.1">
    <property type="nucleotide sequence ID" value="NZ_JAAWWK010000009.1"/>
</dbReference>